<accession>A0A0C3L1A7</accession>
<keyword evidence="4 5" id="KW-0472">Membrane</keyword>
<dbReference type="STRING" id="1051891.A0A0C3L1A7"/>
<evidence type="ECO:0000256" key="2">
    <source>
        <dbReference type="ARBA" id="ARBA00022692"/>
    </source>
</evidence>
<proteinExistence type="predicted"/>
<evidence type="ECO:0000256" key="3">
    <source>
        <dbReference type="ARBA" id="ARBA00022989"/>
    </source>
</evidence>
<dbReference type="PANTHER" id="PTHR11785:SF512">
    <property type="entry name" value="SOBREMESA, ISOFORM B"/>
    <property type="match status" value="1"/>
</dbReference>
<dbReference type="AlphaFoldDB" id="A0A0C3L1A7"/>
<feature type="transmembrane region" description="Helical" evidence="5">
    <location>
        <begin position="221"/>
        <end position="241"/>
    </location>
</feature>
<feature type="transmembrane region" description="Helical" evidence="5">
    <location>
        <begin position="73"/>
        <end position="95"/>
    </location>
</feature>
<feature type="transmembrane region" description="Helical" evidence="5">
    <location>
        <begin position="396"/>
        <end position="416"/>
    </location>
</feature>
<organism evidence="6 7">
    <name type="scientific">Tulasnella calospora MUT 4182</name>
    <dbReference type="NCBI Taxonomy" id="1051891"/>
    <lineage>
        <taxon>Eukaryota</taxon>
        <taxon>Fungi</taxon>
        <taxon>Dikarya</taxon>
        <taxon>Basidiomycota</taxon>
        <taxon>Agaricomycotina</taxon>
        <taxon>Agaricomycetes</taxon>
        <taxon>Cantharellales</taxon>
        <taxon>Tulasnellaceae</taxon>
        <taxon>Tulasnella</taxon>
    </lineage>
</organism>
<dbReference type="Proteomes" id="UP000054248">
    <property type="component" value="Unassembled WGS sequence"/>
</dbReference>
<dbReference type="EMBL" id="KN823008">
    <property type="protein sequence ID" value="KIO27503.1"/>
    <property type="molecule type" value="Genomic_DNA"/>
</dbReference>
<feature type="transmembrane region" description="Helical" evidence="5">
    <location>
        <begin position="298"/>
        <end position="320"/>
    </location>
</feature>
<dbReference type="FunFam" id="1.20.1740.10:FF:000042">
    <property type="entry name" value="Similar to amino acid transporter"/>
    <property type="match status" value="1"/>
</dbReference>
<keyword evidence="2 5" id="KW-0812">Transmembrane</keyword>
<evidence type="ECO:0000256" key="5">
    <source>
        <dbReference type="SAM" id="Phobius"/>
    </source>
</evidence>
<protein>
    <recommendedName>
        <fullName evidence="8">Amino acid permease/ SLC12A domain-containing protein</fullName>
    </recommendedName>
</protein>
<evidence type="ECO:0000313" key="7">
    <source>
        <dbReference type="Proteomes" id="UP000054248"/>
    </source>
</evidence>
<dbReference type="InterPro" id="IPR050598">
    <property type="entry name" value="AminoAcid_Transporter"/>
</dbReference>
<feature type="transmembrane region" description="Helical" evidence="5">
    <location>
        <begin position="107"/>
        <end position="128"/>
    </location>
</feature>
<evidence type="ECO:0008006" key="8">
    <source>
        <dbReference type="Google" id="ProtNLM"/>
    </source>
</evidence>
<evidence type="ECO:0000256" key="1">
    <source>
        <dbReference type="ARBA" id="ARBA00004141"/>
    </source>
</evidence>
<comment type="subcellular location">
    <subcellularLocation>
        <location evidence="1">Membrane</location>
        <topology evidence="1">Multi-pass membrane protein</topology>
    </subcellularLocation>
</comment>
<dbReference type="GO" id="GO:0015179">
    <property type="term" value="F:L-amino acid transmembrane transporter activity"/>
    <property type="evidence" value="ECO:0007669"/>
    <property type="project" value="TreeGrafter"/>
</dbReference>
<feature type="transmembrane region" description="Helical" evidence="5">
    <location>
        <begin position="455"/>
        <end position="475"/>
    </location>
</feature>
<dbReference type="GO" id="GO:0016020">
    <property type="term" value="C:membrane"/>
    <property type="evidence" value="ECO:0007669"/>
    <property type="project" value="UniProtKB-SubCell"/>
</dbReference>
<dbReference type="PANTHER" id="PTHR11785">
    <property type="entry name" value="AMINO ACID TRANSPORTER"/>
    <property type="match status" value="1"/>
</dbReference>
<feature type="transmembrane region" description="Helical" evidence="5">
    <location>
        <begin position="194"/>
        <end position="215"/>
    </location>
</feature>
<dbReference type="PIRSF" id="PIRSF006060">
    <property type="entry name" value="AA_transporter"/>
    <property type="match status" value="1"/>
</dbReference>
<feature type="transmembrane region" description="Helical" evidence="5">
    <location>
        <begin position="340"/>
        <end position="361"/>
    </location>
</feature>
<sequence>MPSGRISMESDDSLRALETSEGPSTLRVVGGTRGRSGTVSSFGGFEFRPDLLPLAYSEVETDGEVVMQKTVGLINGIALVVGSQVGSGIFSSPGVVLAETRSVGASLLVWVVSGVLAWTGASSFAELGSMIPLSGGPQAYLAYAYNPLVSFLYSWTAISALKPGSGAIIALIFGEYVMRLFYPHDFNPQDIPHWQTQIAASLCVMVAFMLCVGSPKLGTHTAVILTVIKISVSVLGLIQLIRGKEASTLRSPWFSGTSPNPSSFALALYSGLWAFDGWDATNFVTGEMKNVERNLPRVIHSSMSIVLTAFLFANVSYFTVLEKDIVARSNTVALDFGRAVLGSFGGVLFSVMVAISCLGALQGGLYTSSRLVYASGQEGFLPSFFGRLNQRLKTPLNATALHATLTIVFIIFGGGFRSLVNFYSVAGWGFYFLTVVGLLVLRIKEPNLDRPYKTWIITPVTFSAVALFLLFMPIAAAPLEAMAALGFILVGIPIFYVTRERPRDISGERRTSLLGKQLKHK</sequence>
<name>A0A0C3L1A7_9AGAM</name>
<keyword evidence="3 5" id="KW-1133">Transmembrane helix</keyword>
<dbReference type="Pfam" id="PF13520">
    <property type="entry name" value="AA_permease_2"/>
    <property type="match status" value="1"/>
</dbReference>
<reference evidence="7" key="2">
    <citation type="submission" date="2015-01" db="EMBL/GenBank/DDBJ databases">
        <title>Evolutionary Origins and Diversification of the Mycorrhizal Mutualists.</title>
        <authorList>
            <consortium name="DOE Joint Genome Institute"/>
            <consortium name="Mycorrhizal Genomics Consortium"/>
            <person name="Kohler A."/>
            <person name="Kuo A."/>
            <person name="Nagy L.G."/>
            <person name="Floudas D."/>
            <person name="Copeland A."/>
            <person name="Barry K.W."/>
            <person name="Cichocki N."/>
            <person name="Veneault-Fourrey C."/>
            <person name="LaButti K."/>
            <person name="Lindquist E.A."/>
            <person name="Lipzen A."/>
            <person name="Lundell T."/>
            <person name="Morin E."/>
            <person name="Murat C."/>
            <person name="Riley R."/>
            <person name="Ohm R."/>
            <person name="Sun H."/>
            <person name="Tunlid A."/>
            <person name="Henrissat B."/>
            <person name="Grigoriev I.V."/>
            <person name="Hibbett D.S."/>
            <person name="Martin F."/>
        </authorList>
    </citation>
    <scope>NUCLEOTIDE SEQUENCE [LARGE SCALE GENOMIC DNA]</scope>
    <source>
        <strain evidence="7">MUT 4182</strain>
    </source>
</reference>
<dbReference type="HOGENOM" id="CLU_007946_3_6_1"/>
<evidence type="ECO:0000256" key="4">
    <source>
        <dbReference type="ARBA" id="ARBA00023136"/>
    </source>
</evidence>
<dbReference type="Gene3D" id="1.20.1740.10">
    <property type="entry name" value="Amino acid/polyamine transporter I"/>
    <property type="match status" value="1"/>
</dbReference>
<feature type="transmembrane region" description="Helical" evidence="5">
    <location>
        <begin position="481"/>
        <end position="498"/>
    </location>
</feature>
<gene>
    <name evidence="6" type="ORF">M407DRAFT_14881</name>
</gene>
<keyword evidence="7" id="KW-1185">Reference proteome</keyword>
<dbReference type="InterPro" id="IPR002293">
    <property type="entry name" value="AA/rel_permease1"/>
</dbReference>
<reference evidence="6 7" key="1">
    <citation type="submission" date="2014-04" db="EMBL/GenBank/DDBJ databases">
        <authorList>
            <consortium name="DOE Joint Genome Institute"/>
            <person name="Kuo A."/>
            <person name="Girlanda M."/>
            <person name="Perotto S."/>
            <person name="Kohler A."/>
            <person name="Nagy L.G."/>
            <person name="Floudas D."/>
            <person name="Copeland A."/>
            <person name="Barry K.W."/>
            <person name="Cichocki N."/>
            <person name="Veneault-Fourrey C."/>
            <person name="LaButti K."/>
            <person name="Lindquist E.A."/>
            <person name="Lipzen A."/>
            <person name="Lundell T."/>
            <person name="Morin E."/>
            <person name="Murat C."/>
            <person name="Sun H."/>
            <person name="Tunlid A."/>
            <person name="Henrissat B."/>
            <person name="Grigoriev I.V."/>
            <person name="Hibbett D.S."/>
            <person name="Martin F."/>
            <person name="Nordberg H.P."/>
            <person name="Cantor M.N."/>
            <person name="Hua S.X."/>
        </authorList>
    </citation>
    <scope>NUCLEOTIDE SEQUENCE [LARGE SCALE GENOMIC DNA]</scope>
    <source>
        <strain evidence="6 7">MUT 4182</strain>
    </source>
</reference>
<dbReference type="OrthoDB" id="5982228at2759"/>
<evidence type="ECO:0000313" key="6">
    <source>
        <dbReference type="EMBL" id="KIO27503.1"/>
    </source>
</evidence>
<feature type="transmembrane region" description="Helical" evidence="5">
    <location>
        <begin position="422"/>
        <end position="443"/>
    </location>
</feature>